<evidence type="ECO:0000256" key="16">
    <source>
        <dbReference type="ARBA" id="ARBA00060842"/>
    </source>
</evidence>
<reference evidence="23" key="1">
    <citation type="journal article" date="2022" name="bioRxiv">
        <title>Sequencing and chromosome-scale assembly of the giantPleurodeles waltlgenome.</title>
        <authorList>
            <person name="Brown T."/>
            <person name="Elewa A."/>
            <person name="Iarovenko S."/>
            <person name="Subramanian E."/>
            <person name="Araus A.J."/>
            <person name="Petzold A."/>
            <person name="Susuki M."/>
            <person name="Suzuki K.-i.T."/>
            <person name="Hayashi T."/>
            <person name="Toyoda A."/>
            <person name="Oliveira C."/>
            <person name="Osipova E."/>
            <person name="Leigh N.D."/>
            <person name="Simon A."/>
            <person name="Yun M.H."/>
        </authorList>
    </citation>
    <scope>NUCLEOTIDE SEQUENCE</scope>
    <source>
        <strain evidence="23">20211129_DDA</strain>
        <tissue evidence="23">Liver</tissue>
    </source>
</reference>
<dbReference type="SMART" id="SM00547">
    <property type="entry name" value="ZnF_RBZ"/>
    <property type="match status" value="4"/>
</dbReference>
<keyword evidence="5" id="KW-0479">Metal-binding</keyword>
<comment type="cofactor">
    <cofactor evidence="1">
        <name>Zn(2+)</name>
        <dbReference type="ChEBI" id="CHEBI:29105"/>
    </cofactor>
</comment>
<keyword evidence="15" id="KW-0539">Nucleus</keyword>
<keyword evidence="7 20" id="KW-0863">Zinc-finger</keyword>
<evidence type="ECO:0000256" key="5">
    <source>
        <dbReference type="ARBA" id="ARBA00022723"/>
    </source>
</evidence>
<dbReference type="PROSITE" id="PS01358">
    <property type="entry name" value="ZF_RANBP2_1"/>
    <property type="match status" value="4"/>
</dbReference>
<evidence type="ECO:0000256" key="8">
    <source>
        <dbReference type="ARBA" id="ARBA00022816"/>
    </source>
</evidence>
<dbReference type="InterPro" id="IPR036443">
    <property type="entry name" value="Znf_RanBP2_sf"/>
</dbReference>
<feature type="compositionally biased region" description="Polar residues" evidence="21">
    <location>
        <begin position="176"/>
        <end position="185"/>
    </location>
</feature>
<keyword evidence="9" id="KW-0862">Zinc</keyword>
<feature type="region of interest" description="Disordered" evidence="21">
    <location>
        <begin position="168"/>
        <end position="218"/>
    </location>
</feature>
<keyword evidence="8" id="KW-0509">mRNA transport</keyword>
<keyword evidence="4" id="KW-0813">Transport</keyword>
<feature type="compositionally biased region" description="Polar residues" evidence="21">
    <location>
        <begin position="956"/>
        <end position="968"/>
    </location>
</feature>
<feature type="domain" description="RanBP2-type" evidence="22">
    <location>
        <begin position="775"/>
        <end position="804"/>
    </location>
</feature>
<dbReference type="PROSITE" id="PS50199">
    <property type="entry name" value="ZF_RANBP2_2"/>
    <property type="match status" value="4"/>
</dbReference>
<dbReference type="Gene3D" id="4.10.1060.10">
    <property type="entry name" value="Zinc finger, RanBP2-type"/>
    <property type="match status" value="4"/>
</dbReference>
<evidence type="ECO:0000256" key="1">
    <source>
        <dbReference type="ARBA" id="ARBA00001947"/>
    </source>
</evidence>
<dbReference type="SUPFAM" id="SSF90209">
    <property type="entry name" value="Ran binding protein zinc finger-like"/>
    <property type="match status" value="4"/>
</dbReference>
<sequence>MASPPPGGGGGKIRTRRYHINAKPYSKSQQQGIIGRVTDSVKSIVPVWLQRYFNKNEDPSTNVSETRGQRERTETNQENDNHVYGHEETPPLSDGRVTPEPVSRHVDEPSTSRTLNFTDVLTRPSLHRSNLNFNMLDSPALHCQPSTSSAFPIGSSAFSFVKEIKDSASQHDDDNISTTSGFSSRASDKDVSVSKNTSAPPLWSPEPDRSHSFSHHSSTSLKKPAFNLSAFGSLSPSLANTSVVKSSQLGDSPFYPGKTAYGGAASTRPSKVRTTPYQAPMRRQMKAKQSSVQSYGVTSSTARRILQSLDKMSSPLADARRIPSATSSPLALTPERSFLDATEFHSRKKIESHYPPVQKLMTPKSISVHSNRSLYIKPSLPAFQSSKISRRTEDGRVSRKRGLLSEAMQENADQSFSYPKSSTPSANGLSSGGGKMRRERGAHYTKCVQDGEDADVPELPNIALPICTASLPSFSFGSISKTTSSPSIVVTKPAHSMVPPTSSLNSSPVFTFSSPIVKSKETEAPALGSPIGFTFSIPSVKSADPSVALKKPASMIVSPAKDVVLNSTSSKKDEEQYEGPFKPAKTLKEGSVLDILKSPGFASPKTSAVSSSLPLTNTLTLTRPGISTFSTGGMTFGETSKQDTLWQCDTCLVQNKTTENKCKACSAAKAPTLDAAKQTVTSTPSSTTKTTIAPSGFGDKFKPAAGVWDCDTCLVQNKPEMTKCVACETPKPGTGVKPALTLSAHTKAVVAVTASPSSFPPHTNLLGFGDKFKRPPGSWDCTVCLVQNKAEDSKCVSCLSQKPGDPAPVTSSSAISVSASSTGPIGFGDKFKKPDGAWDCETCLVQNKPDTTKCAACQSAKPGTKAELTGFETSAPSSAAAPSFKFGIESSEASKTSGSISGFKFGDQGGFKFGATTSDSGSSNTATAGFSFPKGGEFSFGIQSTNSKTEPKKDSPQGSTGFTFGLASGTTNTPAAPLQFGTQAPAQQEKDLKTTSSGFAFGSVSTNSTAQLESTGAFSFKKAEEKSEATASPFSFGKPSDKIETPAPLGGFTFGKVDPPKATVSVPTFVVGRTEDKSDAVGASGPSLMFGTQTDKEPVKPAFSFGKSDQTKADPARPTFSFSVAKPAESKEAEPSAKQSLTFGVSTSTPDQGAANPSFSFLPGTSSSTAVSSTLATSNSAFGSSVSASNPPAASFVFGQASSTSGSSAFGSANEVKTPQSFMFSTQESKPATTSSSTGTTAAATPFVFGPVASSNNTSTPNFGFGAANTSSSTGTTNSPFVFGSGSSAAVAPSFGNSKTPAFGQGSTQTNTPAFTPVFSAGSQPSIAFGSGPANSQPPVFGQQASQPPAFGTATATSNAGPSFQFGGNTSFNFSSSTPSGIFTFGSNTAAPTAQPPQPSSTGNFGFNQPAPSFTLGANVKNTSNRRIKTAVRRRK</sequence>
<feature type="compositionally biased region" description="Basic and acidic residues" evidence="21">
    <location>
        <begin position="67"/>
        <end position="89"/>
    </location>
</feature>
<dbReference type="Pfam" id="PF00641">
    <property type="entry name" value="Zn_ribbon_RanBP"/>
    <property type="match status" value="4"/>
</dbReference>
<evidence type="ECO:0000259" key="22">
    <source>
        <dbReference type="PROSITE" id="PS50199"/>
    </source>
</evidence>
<evidence type="ECO:0000256" key="4">
    <source>
        <dbReference type="ARBA" id="ARBA00022448"/>
    </source>
</evidence>
<dbReference type="GO" id="GO:0017056">
    <property type="term" value="F:structural constituent of nuclear pore"/>
    <property type="evidence" value="ECO:0007669"/>
    <property type="project" value="TreeGrafter"/>
</dbReference>
<evidence type="ECO:0000256" key="15">
    <source>
        <dbReference type="ARBA" id="ARBA00023242"/>
    </source>
</evidence>
<organism evidence="23 24">
    <name type="scientific">Pleurodeles waltl</name>
    <name type="common">Iberian ribbed newt</name>
    <dbReference type="NCBI Taxonomy" id="8319"/>
    <lineage>
        <taxon>Eukaryota</taxon>
        <taxon>Metazoa</taxon>
        <taxon>Chordata</taxon>
        <taxon>Craniata</taxon>
        <taxon>Vertebrata</taxon>
        <taxon>Euteleostomi</taxon>
        <taxon>Amphibia</taxon>
        <taxon>Batrachia</taxon>
        <taxon>Caudata</taxon>
        <taxon>Salamandroidea</taxon>
        <taxon>Salamandridae</taxon>
        <taxon>Pleurodelinae</taxon>
        <taxon>Pleurodeles</taxon>
    </lineage>
</organism>
<evidence type="ECO:0000256" key="9">
    <source>
        <dbReference type="ARBA" id="ARBA00022833"/>
    </source>
</evidence>
<dbReference type="Pfam" id="PF08604">
    <property type="entry name" value="Nup153"/>
    <property type="match status" value="1"/>
</dbReference>
<dbReference type="PANTHER" id="PTHR23193">
    <property type="entry name" value="NUCLEAR PORE COMPLEX PROTEIN NUP"/>
    <property type="match status" value="1"/>
</dbReference>
<feature type="region of interest" description="Disordered" evidence="21">
    <location>
        <begin position="56"/>
        <end position="111"/>
    </location>
</feature>
<dbReference type="GO" id="GO:0008270">
    <property type="term" value="F:zinc ion binding"/>
    <property type="evidence" value="ECO:0007669"/>
    <property type="project" value="UniProtKB-KW"/>
</dbReference>
<dbReference type="PANTHER" id="PTHR23193:SF23">
    <property type="entry name" value="NUCLEAR PORE COMPLEX PROTEIN NUP153"/>
    <property type="match status" value="1"/>
</dbReference>
<evidence type="ECO:0000256" key="17">
    <source>
        <dbReference type="ARBA" id="ARBA00068609"/>
    </source>
</evidence>
<dbReference type="InterPro" id="IPR018892">
    <property type="entry name" value="Retro-transposon_transp_CS"/>
</dbReference>
<dbReference type="GO" id="GO:0051028">
    <property type="term" value="P:mRNA transport"/>
    <property type="evidence" value="ECO:0007669"/>
    <property type="project" value="UniProtKB-KW"/>
</dbReference>
<evidence type="ECO:0000256" key="2">
    <source>
        <dbReference type="ARBA" id="ARBA00004126"/>
    </source>
</evidence>
<comment type="caution">
    <text evidence="23">The sequence shown here is derived from an EMBL/GenBank/DDBJ whole genome shotgun (WGS) entry which is preliminary data.</text>
</comment>
<feature type="compositionally biased region" description="Polar residues" evidence="21">
    <location>
        <begin position="1403"/>
        <end position="1412"/>
    </location>
</feature>
<evidence type="ECO:0000256" key="14">
    <source>
        <dbReference type="ARBA" id="ARBA00023136"/>
    </source>
</evidence>
<dbReference type="GO" id="GO:0008139">
    <property type="term" value="F:nuclear localization sequence binding"/>
    <property type="evidence" value="ECO:0007669"/>
    <property type="project" value="TreeGrafter"/>
</dbReference>
<dbReference type="EMBL" id="JANPWB010000003">
    <property type="protein sequence ID" value="KAJ1201011.1"/>
    <property type="molecule type" value="Genomic_DNA"/>
</dbReference>
<evidence type="ECO:0000256" key="13">
    <source>
        <dbReference type="ARBA" id="ARBA00023132"/>
    </source>
</evidence>
<dbReference type="InterPro" id="IPR001876">
    <property type="entry name" value="Znf_RanBP2"/>
</dbReference>
<feature type="compositionally biased region" description="Polar residues" evidence="21">
    <location>
        <begin position="1333"/>
        <end position="1347"/>
    </location>
</feature>
<evidence type="ECO:0000256" key="3">
    <source>
        <dbReference type="ARBA" id="ARBA00004567"/>
    </source>
</evidence>
<feature type="region of interest" description="Disordered" evidence="21">
    <location>
        <begin position="1327"/>
        <end position="1350"/>
    </location>
</feature>
<keyword evidence="10" id="KW-0653">Protein transport</keyword>
<feature type="domain" description="RanBP2-type" evidence="22">
    <location>
        <begin position="834"/>
        <end position="863"/>
    </location>
</feature>
<feature type="region of interest" description="Disordered" evidence="21">
    <location>
        <begin position="386"/>
        <end position="438"/>
    </location>
</feature>
<keyword evidence="12" id="KW-0238">DNA-binding</keyword>
<dbReference type="GO" id="GO:0031965">
    <property type="term" value="C:nuclear membrane"/>
    <property type="evidence" value="ECO:0007669"/>
    <property type="project" value="UniProtKB-SubCell"/>
</dbReference>
<evidence type="ECO:0000313" key="23">
    <source>
        <dbReference type="EMBL" id="KAJ1201011.1"/>
    </source>
</evidence>
<keyword evidence="13" id="KW-0906">Nuclear pore complex</keyword>
<protein>
    <recommendedName>
        <fullName evidence="17">Nuclear pore complex protein Nup153</fullName>
    </recommendedName>
    <alternativeName>
        <fullName evidence="19">153 kDa nucleoporin</fullName>
    </alternativeName>
    <alternativeName>
        <fullName evidence="18">Nucleoporin Nup153</fullName>
    </alternativeName>
</protein>
<dbReference type="FunFam" id="4.10.1060.10:FF:000001">
    <property type="entry name" value="Nuclear pore complex protein Nup153"/>
    <property type="match status" value="3"/>
</dbReference>
<feature type="region of interest" description="Disordered" evidence="21">
    <location>
        <begin position="1386"/>
        <end position="1436"/>
    </location>
</feature>
<evidence type="ECO:0000256" key="11">
    <source>
        <dbReference type="ARBA" id="ARBA00023010"/>
    </source>
</evidence>
<feature type="region of interest" description="Disordered" evidence="21">
    <location>
        <begin position="940"/>
        <end position="968"/>
    </location>
</feature>
<evidence type="ECO:0000256" key="7">
    <source>
        <dbReference type="ARBA" id="ARBA00022771"/>
    </source>
</evidence>
<comment type="subcellular location">
    <subcellularLocation>
        <location evidence="2">Nucleus membrane</location>
    </subcellularLocation>
    <subcellularLocation>
        <location evidence="3">Nucleus</location>
        <location evidence="3">Nuclear pore complex</location>
    </subcellularLocation>
</comment>
<evidence type="ECO:0000256" key="20">
    <source>
        <dbReference type="PROSITE-ProRule" id="PRU00322"/>
    </source>
</evidence>
<comment type="similarity">
    <text evidence="16">Belongs to the NUP153 family.</text>
</comment>
<evidence type="ECO:0000256" key="6">
    <source>
        <dbReference type="ARBA" id="ARBA00022737"/>
    </source>
</evidence>
<dbReference type="GO" id="GO:0003677">
    <property type="term" value="F:DNA binding"/>
    <property type="evidence" value="ECO:0007669"/>
    <property type="project" value="UniProtKB-KW"/>
</dbReference>
<dbReference type="Proteomes" id="UP001066276">
    <property type="component" value="Chromosome 2_1"/>
</dbReference>
<dbReference type="GO" id="GO:0005643">
    <property type="term" value="C:nuclear pore"/>
    <property type="evidence" value="ECO:0007669"/>
    <property type="project" value="UniProtKB-SubCell"/>
</dbReference>
<feature type="compositionally biased region" description="Polar residues" evidence="21">
    <location>
        <begin position="1137"/>
        <end position="1149"/>
    </location>
</feature>
<dbReference type="InterPro" id="IPR013913">
    <property type="entry name" value="Nup153_N"/>
</dbReference>
<dbReference type="GO" id="GO:0006606">
    <property type="term" value="P:protein import into nucleus"/>
    <property type="evidence" value="ECO:0007669"/>
    <property type="project" value="TreeGrafter"/>
</dbReference>
<feature type="region of interest" description="Disordered" evidence="21">
    <location>
        <begin position="1"/>
        <end position="32"/>
    </location>
</feature>
<evidence type="ECO:0000256" key="21">
    <source>
        <dbReference type="SAM" id="MobiDB-lite"/>
    </source>
</evidence>
<evidence type="ECO:0000256" key="18">
    <source>
        <dbReference type="ARBA" id="ARBA00078197"/>
    </source>
</evidence>
<keyword evidence="11" id="KW-0811">Translocation</keyword>
<dbReference type="InterPro" id="IPR026054">
    <property type="entry name" value="Nucleoporin"/>
</dbReference>
<feature type="domain" description="RanBP2-type" evidence="22">
    <location>
        <begin position="704"/>
        <end position="733"/>
    </location>
</feature>
<feature type="compositionally biased region" description="Polar residues" evidence="21">
    <location>
        <begin position="411"/>
        <end position="429"/>
    </location>
</feature>
<gene>
    <name evidence="23" type="ORF">NDU88_004827</name>
</gene>
<keyword evidence="6" id="KW-0677">Repeat</keyword>
<evidence type="ECO:0000256" key="19">
    <source>
        <dbReference type="ARBA" id="ARBA00079437"/>
    </source>
</evidence>
<keyword evidence="24" id="KW-1185">Reference proteome</keyword>
<feature type="compositionally biased region" description="Basic residues" evidence="21">
    <location>
        <begin position="1424"/>
        <end position="1436"/>
    </location>
</feature>
<dbReference type="GO" id="GO:0006405">
    <property type="term" value="P:RNA export from nucleus"/>
    <property type="evidence" value="ECO:0007669"/>
    <property type="project" value="TreeGrafter"/>
</dbReference>
<name>A0AAV7VKY7_PLEWA</name>
<proteinExistence type="inferred from homology"/>
<evidence type="ECO:0000313" key="24">
    <source>
        <dbReference type="Proteomes" id="UP001066276"/>
    </source>
</evidence>
<accession>A0AAV7VKY7</accession>
<feature type="region of interest" description="Disordered" evidence="21">
    <location>
        <begin position="1077"/>
        <end position="1149"/>
    </location>
</feature>
<evidence type="ECO:0000256" key="12">
    <source>
        <dbReference type="ARBA" id="ARBA00023125"/>
    </source>
</evidence>
<keyword evidence="14" id="KW-0472">Membrane</keyword>
<evidence type="ECO:0000256" key="10">
    <source>
        <dbReference type="ARBA" id="ARBA00022927"/>
    </source>
</evidence>
<dbReference type="Pfam" id="PF10599">
    <property type="entry name" value="Nup_retrotrp_bd"/>
    <property type="match status" value="1"/>
</dbReference>
<feature type="domain" description="RanBP2-type" evidence="22">
    <location>
        <begin position="641"/>
        <end position="671"/>
    </location>
</feature>